<proteinExistence type="predicted"/>
<dbReference type="EMBL" id="AAOF01000002">
    <property type="protein sequence ID" value="EAR22615.1"/>
    <property type="molecule type" value="Genomic_DNA"/>
</dbReference>
<dbReference type="Proteomes" id="UP000003374">
    <property type="component" value="Unassembled WGS sequence"/>
</dbReference>
<protein>
    <submittedName>
        <fullName evidence="1">Uncharacterized protein</fullName>
    </submittedName>
</protein>
<evidence type="ECO:0000313" key="1">
    <source>
        <dbReference type="EMBL" id="EAR22615.1"/>
    </source>
</evidence>
<name>A4BN16_9GAMM</name>
<evidence type="ECO:0000313" key="2">
    <source>
        <dbReference type="Proteomes" id="UP000003374"/>
    </source>
</evidence>
<sequence length="28" mass="3124">MLARSNVFQAASRNLVLQIKHLSVLVKS</sequence>
<dbReference type="AlphaFoldDB" id="A4BN16"/>
<reference evidence="1 2" key="1">
    <citation type="submission" date="2006-02" db="EMBL/GenBank/DDBJ databases">
        <authorList>
            <person name="Waterbury J."/>
            <person name="Ferriera S."/>
            <person name="Johnson J."/>
            <person name="Kravitz S."/>
            <person name="Halpern A."/>
            <person name="Remington K."/>
            <person name="Beeson K."/>
            <person name="Tran B."/>
            <person name="Rogers Y.-H."/>
            <person name="Friedman R."/>
            <person name="Venter J.C."/>
        </authorList>
    </citation>
    <scope>NUCLEOTIDE SEQUENCE [LARGE SCALE GENOMIC DNA]</scope>
    <source>
        <strain evidence="1 2">Nb-231</strain>
    </source>
</reference>
<comment type="caution">
    <text evidence="1">The sequence shown here is derived from an EMBL/GenBank/DDBJ whole genome shotgun (WGS) entry which is preliminary data.</text>
</comment>
<gene>
    <name evidence="1" type="ORF">NB231_09193</name>
</gene>
<dbReference type="STRING" id="314278.NB231_09193"/>
<organism evidence="1 2">
    <name type="scientific">Nitrococcus mobilis Nb-231</name>
    <dbReference type="NCBI Taxonomy" id="314278"/>
    <lineage>
        <taxon>Bacteria</taxon>
        <taxon>Pseudomonadati</taxon>
        <taxon>Pseudomonadota</taxon>
        <taxon>Gammaproteobacteria</taxon>
        <taxon>Chromatiales</taxon>
        <taxon>Ectothiorhodospiraceae</taxon>
        <taxon>Nitrococcus</taxon>
    </lineage>
</organism>
<keyword evidence="2" id="KW-1185">Reference proteome</keyword>
<dbReference type="HOGENOM" id="CLU_3412724_0_0_6"/>
<accession>A4BN16</accession>